<comment type="caution">
    <text evidence="1">The sequence shown here is derived from an EMBL/GenBank/DDBJ whole genome shotgun (WGS) entry which is preliminary data.</text>
</comment>
<accession>A0ABQ8SU19</accession>
<evidence type="ECO:0000313" key="2">
    <source>
        <dbReference type="Proteomes" id="UP001148838"/>
    </source>
</evidence>
<name>A0ABQ8SU19_PERAM</name>
<keyword evidence="2" id="KW-1185">Reference proteome</keyword>
<sequence>QKPTLLHGSQIWILKEKCQTEAAEMRLMRSLLRLTLTNKGFLREEDKVVGLDRGIVLRRLENPMSGSTTRNVWRPFAYPVYFTGDSRSRKMSKEMDSCSVGQLTGDSCHKLTYTQSIALLDVKTLPDQDRQLLWCRLRKPKNIETVCYHHLKIYCSDKYTHLFGRKCCDPYRRHKTVIKKGLRQITEDLRKLAQASSAIKGRLEKALQVTLDSSSNNSENDLVALGRDYKDLLDCVKSSLQTALTVQEKMRLVSVAPRSGSLKKVAENLEYQSVRKARSRGLFFDITKKTGHPVPENVKTAVVEFYEDDDYSRNGIFFATSHGKSPCDAIGGTTKRLATKASLQRPYMDQILSARNLYKFANEHIPGVKYFYVSKEDIRLTEVELMERFNNSVRIPGTRENHSYVPLDDRHLRVSRVSVSCKFVDISVIKEA</sequence>
<evidence type="ECO:0000313" key="1">
    <source>
        <dbReference type="EMBL" id="KAJ4436950.1"/>
    </source>
</evidence>
<dbReference type="PANTHER" id="PTHR46601">
    <property type="entry name" value="ULP_PROTEASE DOMAIN-CONTAINING PROTEIN"/>
    <property type="match status" value="1"/>
</dbReference>
<reference evidence="1 2" key="1">
    <citation type="journal article" date="2022" name="Allergy">
        <title>Genome assembly and annotation of Periplaneta americana reveal a comprehensive cockroach allergen profile.</title>
        <authorList>
            <person name="Wang L."/>
            <person name="Xiong Q."/>
            <person name="Saelim N."/>
            <person name="Wang L."/>
            <person name="Nong W."/>
            <person name="Wan A.T."/>
            <person name="Shi M."/>
            <person name="Liu X."/>
            <person name="Cao Q."/>
            <person name="Hui J.H.L."/>
            <person name="Sookrung N."/>
            <person name="Leung T.F."/>
            <person name="Tungtrongchitr A."/>
            <person name="Tsui S.K.W."/>
        </authorList>
    </citation>
    <scope>NUCLEOTIDE SEQUENCE [LARGE SCALE GENOMIC DNA]</scope>
    <source>
        <strain evidence="1">PWHHKU_190912</strain>
    </source>
</reference>
<protein>
    <submittedName>
        <fullName evidence="1">Uncharacterized protein</fullName>
    </submittedName>
</protein>
<organism evidence="1 2">
    <name type="scientific">Periplaneta americana</name>
    <name type="common">American cockroach</name>
    <name type="synonym">Blatta americana</name>
    <dbReference type="NCBI Taxonomy" id="6978"/>
    <lineage>
        <taxon>Eukaryota</taxon>
        <taxon>Metazoa</taxon>
        <taxon>Ecdysozoa</taxon>
        <taxon>Arthropoda</taxon>
        <taxon>Hexapoda</taxon>
        <taxon>Insecta</taxon>
        <taxon>Pterygota</taxon>
        <taxon>Neoptera</taxon>
        <taxon>Polyneoptera</taxon>
        <taxon>Dictyoptera</taxon>
        <taxon>Blattodea</taxon>
        <taxon>Blattoidea</taxon>
        <taxon>Blattidae</taxon>
        <taxon>Blattinae</taxon>
        <taxon>Periplaneta</taxon>
    </lineage>
</organism>
<gene>
    <name evidence="1" type="ORF">ANN_17082</name>
</gene>
<proteinExistence type="predicted"/>
<dbReference type="Proteomes" id="UP001148838">
    <property type="component" value="Unassembled WGS sequence"/>
</dbReference>
<dbReference type="EMBL" id="JAJSOF020000021">
    <property type="protein sequence ID" value="KAJ4436950.1"/>
    <property type="molecule type" value="Genomic_DNA"/>
</dbReference>
<feature type="non-terminal residue" evidence="1">
    <location>
        <position position="1"/>
    </location>
</feature>
<dbReference type="PANTHER" id="PTHR46601:SF1">
    <property type="entry name" value="ADF-H DOMAIN-CONTAINING PROTEIN"/>
    <property type="match status" value="1"/>
</dbReference>